<feature type="transmembrane region" description="Helical" evidence="1">
    <location>
        <begin position="51"/>
        <end position="73"/>
    </location>
</feature>
<name>A0A497JEX9_9ARCH</name>
<dbReference type="GO" id="GO:0008654">
    <property type="term" value="P:phospholipid biosynthetic process"/>
    <property type="evidence" value="ECO:0007669"/>
    <property type="project" value="InterPro"/>
</dbReference>
<evidence type="ECO:0000313" key="2">
    <source>
        <dbReference type="EMBL" id="RLG68997.1"/>
    </source>
</evidence>
<dbReference type="AlphaFoldDB" id="A0A497JEX9"/>
<dbReference type="InterPro" id="IPR043130">
    <property type="entry name" value="CDP-OH_PTrfase_TM_dom"/>
</dbReference>
<accession>A0A497JEX9</accession>
<organism evidence="2 3">
    <name type="scientific">Candidatus Iainarchaeum sp</name>
    <dbReference type="NCBI Taxonomy" id="3101447"/>
    <lineage>
        <taxon>Archaea</taxon>
        <taxon>Candidatus Iainarchaeota</taxon>
        <taxon>Candidatus Iainarchaeia</taxon>
        <taxon>Candidatus Iainarchaeales</taxon>
        <taxon>Candidatus Iainarchaeaceae</taxon>
        <taxon>Candidatus Iainarchaeum</taxon>
    </lineage>
</organism>
<dbReference type="GO" id="GO:0016020">
    <property type="term" value="C:membrane"/>
    <property type="evidence" value="ECO:0007669"/>
    <property type="project" value="InterPro"/>
</dbReference>
<evidence type="ECO:0000313" key="3">
    <source>
        <dbReference type="Proteomes" id="UP000277633"/>
    </source>
</evidence>
<dbReference type="GO" id="GO:0016780">
    <property type="term" value="F:phosphotransferase activity, for other substituted phosphate groups"/>
    <property type="evidence" value="ECO:0007669"/>
    <property type="project" value="InterPro"/>
</dbReference>
<evidence type="ECO:0008006" key="4">
    <source>
        <dbReference type="Google" id="ProtNLM"/>
    </source>
</evidence>
<evidence type="ECO:0000256" key="1">
    <source>
        <dbReference type="SAM" id="Phobius"/>
    </source>
</evidence>
<feature type="transmembrane region" description="Helical" evidence="1">
    <location>
        <begin position="146"/>
        <end position="163"/>
    </location>
</feature>
<dbReference type="EMBL" id="QMWO01000105">
    <property type="protein sequence ID" value="RLG68997.1"/>
    <property type="molecule type" value="Genomic_DNA"/>
</dbReference>
<keyword evidence="1" id="KW-1133">Transmembrane helix</keyword>
<feature type="transmembrane region" description="Helical" evidence="1">
    <location>
        <begin position="94"/>
        <end position="117"/>
    </location>
</feature>
<sequence>MLGRLRDKTKKLAFMLAKPFAVLGVHPNIVSFLGIPLALVAGYFIYSGNYLLASIFALLAITMDFIDGAVAELTKKKSYFGNYFETMMDKYVEMILLGSFVFVFPFESVFALGFSLMESYAKPRVGLVIITDNRDWPAIGEHADKLSLIIIGLLLASFVPAIFGIETLRIVLWLLIAMTIIGGVQRILYAKKLIEEAERKGKILPYLKKDAGHKAIE</sequence>
<keyword evidence="1" id="KW-0472">Membrane</keyword>
<keyword evidence="1" id="KW-0812">Transmembrane</keyword>
<reference evidence="2 3" key="1">
    <citation type="submission" date="2018-06" db="EMBL/GenBank/DDBJ databases">
        <title>Extensive metabolic versatility and redundancy in microbially diverse, dynamic hydrothermal sediments.</title>
        <authorList>
            <person name="Dombrowski N."/>
            <person name="Teske A."/>
            <person name="Baker B.J."/>
        </authorList>
    </citation>
    <scope>NUCLEOTIDE SEQUENCE [LARGE SCALE GENOMIC DNA]</scope>
    <source>
        <strain evidence="2">B9_G13</strain>
    </source>
</reference>
<gene>
    <name evidence="2" type="ORF">DRO07_02830</name>
</gene>
<protein>
    <recommendedName>
        <fullName evidence="4">CDP-alcohol phosphatidyltransferase family protein</fullName>
    </recommendedName>
</protein>
<dbReference type="Proteomes" id="UP000277633">
    <property type="component" value="Unassembled WGS sequence"/>
</dbReference>
<proteinExistence type="predicted"/>
<dbReference type="Gene3D" id="1.20.120.1760">
    <property type="match status" value="1"/>
</dbReference>
<feature type="transmembrane region" description="Helical" evidence="1">
    <location>
        <begin position="170"/>
        <end position="189"/>
    </location>
</feature>
<feature type="transmembrane region" description="Helical" evidence="1">
    <location>
        <begin position="20"/>
        <end position="45"/>
    </location>
</feature>
<comment type="caution">
    <text evidence="2">The sequence shown here is derived from an EMBL/GenBank/DDBJ whole genome shotgun (WGS) entry which is preliminary data.</text>
</comment>
<dbReference type="Pfam" id="PF01066">
    <property type="entry name" value="CDP-OH_P_transf"/>
    <property type="match status" value="1"/>
</dbReference>
<dbReference type="InterPro" id="IPR000462">
    <property type="entry name" value="CDP-OH_P_trans"/>
</dbReference>